<comment type="function">
    <text evidence="9">Catalyzes the transfer of the phosphoribosyl group of 5-phosphorylribose-1-pyrophosphate (PRPP) to anthranilate to yield N-(5'-phosphoribosyl)-anthranilate (PRA).</text>
</comment>
<evidence type="ECO:0000256" key="8">
    <source>
        <dbReference type="ARBA" id="ARBA00061188"/>
    </source>
</evidence>
<evidence type="ECO:0000259" key="10">
    <source>
        <dbReference type="Pfam" id="PF00591"/>
    </source>
</evidence>
<keyword evidence="6 9" id="KW-0057">Aromatic amino acid biosynthesis</keyword>
<dbReference type="EMBL" id="BMOI01000001">
    <property type="protein sequence ID" value="GGK89107.1"/>
    <property type="molecule type" value="Genomic_DNA"/>
</dbReference>
<comment type="pathway">
    <text evidence="1 9">Amino-acid biosynthesis; L-tryptophan biosynthesis; L-tryptophan from chorismate: step 2/5.</text>
</comment>
<evidence type="ECO:0000256" key="9">
    <source>
        <dbReference type="HAMAP-Rule" id="MF_00211"/>
    </source>
</evidence>
<evidence type="ECO:0000256" key="7">
    <source>
        <dbReference type="ARBA" id="ARBA00052328"/>
    </source>
</evidence>
<dbReference type="Gene3D" id="1.20.970.10">
    <property type="entry name" value="Transferase, Pyrimidine Nucleoside Phosphorylase, Chain C"/>
    <property type="match status" value="1"/>
</dbReference>
<feature type="binding site" evidence="9">
    <location>
        <begin position="142"/>
        <end position="150"/>
    </location>
    <ligand>
        <name>5-phospho-alpha-D-ribose 1-diphosphate</name>
        <dbReference type="ChEBI" id="CHEBI:58017"/>
    </ligand>
</feature>
<evidence type="ECO:0000256" key="2">
    <source>
        <dbReference type="ARBA" id="ARBA00022605"/>
    </source>
</evidence>
<dbReference type="InterPro" id="IPR000312">
    <property type="entry name" value="Glycosyl_Trfase_fam3"/>
</dbReference>
<feature type="binding site" evidence="9">
    <location>
        <position position="259"/>
    </location>
    <ligand>
        <name>Mg(2+)</name>
        <dbReference type="ChEBI" id="CHEBI:18420"/>
        <label>1</label>
    </ligand>
</feature>
<evidence type="ECO:0000256" key="1">
    <source>
        <dbReference type="ARBA" id="ARBA00004907"/>
    </source>
</evidence>
<feature type="binding site" evidence="9">
    <location>
        <position position="114"/>
    </location>
    <ligand>
        <name>5-phospho-alpha-D-ribose 1-diphosphate</name>
        <dbReference type="ChEBI" id="CHEBI:58017"/>
    </ligand>
</feature>
<keyword evidence="5 9" id="KW-0822">Tryptophan biosynthesis</keyword>
<keyword evidence="4 9" id="KW-0808">Transferase</keyword>
<comment type="subunit">
    <text evidence="9">Homodimer.</text>
</comment>
<organism evidence="12 13">
    <name type="scientific">Curtobacterium luteum</name>
    <dbReference type="NCBI Taxonomy" id="33881"/>
    <lineage>
        <taxon>Bacteria</taxon>
        <taxon>Bacillati</taxon>
        <taxon>Actinomycetota</taxon>
        <taxon>Actinomycetes</taxon>
        <taxon>Micrococcales</taxon>
        <taxon>Microbacteriaceae</taxon>
        <taxon>Curtobacterium</taxon>
    </lineage>
</organism>
<feature type="binding site" evidence="9">
    <location>
        <position position="200"/>
    </location>
    <ligand>
        <name>anthranilate</name>
        <dbReference type="ChEBI" id="CHEBI:16567"/>
        <label>2</label>
    </ligand>
</feature>
<feature type="binding site" evidence="9">
    <location>
        <position position="258"/>
    </location>
    <ligand>
        <name>Mg(2+)</name>
        <dbReference type="ChEBI" id="CHEBI:18420"/>
        <label>2</label>
    </ligand>
</feature>
<keyword evidence="3 9" id="KW-0328">Glycosyltransferase</keyword>
<dbReference type="InterPro" id="IPR036320">
    <property type="entry name" value="Glycosyl_Trfase_fam3_N_dom_sf"/>
</dbReference>
<dbReference type="SUPFAM" id="SSF47648">
    <property type="entry name" value="Nucleoside phosphorylase/phosphoribosyltransferase N-terminal domain"/>
    <property type="match status" value="1"/>
</dbReference>
<keyword evidence="9" id="KW-0460">Magnesium</keyword>
<dbReference type="EC" id="2.4.2.18" evidence="9"/>
<comment type="similarity">
    <text evidence="8">In the C-terminal section; belongs to the anthranilate phosphoribosyltransferase family.</text>
</comment>
<dbReference type="NCBIfam" id="TIGR01245">
    <property type="entry name" value="trpD"/>
    <property type="match status" value="1"/>
</dbReference>
<dbReference type="Gene3D" id="3.40.1030.10">
    <property type="entry name" value="Nucleoside phosphorylase/phosphoribosyltransferase catalytic domain"/>
    <property type="match status" value="1"/>
</dbReference>
<dbReference type="AlphaFoldDB" id="A0A8H9L161"/>
<evidence type="ECO:0000256" key="4">
    <source>
        <dbReference type="ARBA" id="ARBA00022679"/>
    </source>
</evidence>
<feature type="domain" description="Glycosyl transferase family 3" evidence="10">
    <location>
        <begin position="108"/>
        <end position="367"/>
    </location>
</feature>
<comment type="cofactor">
    <cofactor evidence="9">
        <name>Mg(2+)</name>
        <dbReference type="ChEBI" id="CHEBI:18420"/>
    </cofactor>
    <text evidence="9">Binds 2 magnesium ions per monomer.</text>
</comment>
<accession>A0A8H9L161</accession>
<evidence type="ECO:0000313" key="12">
    <source>
        <dbReference type="EMBL" id="GGK89107.1"/>
    </source>
</evidence>
<feature type="binding site" evidence="9">
    <location>
        <position position="259"/>
    </location>
    <ligand>
        <name>Mg(2+)</name>
        <dbReference type="ChEBI" id="CHEBI:18420"/>
        <label>2</label>
    </ligand>
</feature>
<dbReference type="GO" id="GO:0000287">
    <property type="term" value="F:magnesium ion binding"/>
    <property type="evidence" value="ECO:0007669"/>
    <property type="project" value="UniProtKB-UniRule"/>
</dbReference>
<feature type="binding site" evidence="9">
    <location>
        <begin position="124"/>
        <end position="127"/>
    </location>
    <ligand>
        <name>5-phospho-alpha-D-ribose 1-diphosphate</name>
        <dbReference type="ChEBI" id="CHEBI:58017"/>
    </ligand>
</feature>
<evidence type="ECO:0000256" key="3">
    <source>
        <dbReference type="ARBA" id="ARBA00022676"/>
    </source>
</evidence>
<dbReference type="PANTHER" id="PTHR43285:SF2">
    <property type="entry name" value="ANTHRANILATE PHOSPHORIBOSYLTRANSFERASE"/>
    <property type="match status" value="1"/>
</dbReference>
<comment type="similarity">
    <text evidence="9">Belongs to the anthranilate phosphoribosyltransferase family.</text>
</comment>
<dbReference type="UniPathway" id="UPA00035">
    <property type="reaction ID" value="UER00041"/>
</dbReference>
<reference evidence="12" key="2">
    <citation type="submission" date="2020-09" db="EMBL/GenBank/DDBJ databases">
        <authorList>
            <person name="Sun Q."/>
            <person name="Ohkuma M."/>
        </authorList>
    </citation>
    <scope>NUCLEOTIDE SEQUENCE</scope>
    <source>
        <strain evidence="12">JCM 1480</strain>
    </source>
</reference>
<feature type="binding site" evidence="9">
    <location>
        <position position="122"/>
    </location>
    <ligand>
        <name>5-phospho-alpha-D-ribose 1-diphosphate</name>
        <dbReference type="ChEBI" id="CHEBI:58017"/>
    </ligand>
</feature>
<feature type="binding site" evidence="9">
    <location>
        <position position="154"/>
    </location>
    <ligand>
        <name>5-phospho-alpha-D-ribose 1-diphosphate</name>
        <dbReference type="ChEBI" id="CHEBI:58017"/>
    </ligand>
</feature>
<evidence type="ECO:0000259" key="11">
    <source>
        <dbReference type="Pfam" id="PF02885"/>
    </source>
</evidence>
<feature type="binding site" evidence="9">
    <location>
        <position position="145"/>
    </location>
    <ligand>
        <name>anthranilate</name>
        <dbReference type="ChEBI" id="CHEBI:16567"/>
        <label>1</label>
    </ligand>
</feature>
<dbReference type="InterPro" id="IPR035902">
    <property type="entry name" value="Nuc_phospho_transferase"/>
</dbReference>
<dbReference type="PANTHER" id="PTHR43285">
    <property type="entry name" value="ANTHRANILATE PHOSPHORIBOSYLTRANSFERASE"/>
    <property type="match status" value="1"/>
</dbReference>
<dbReference type="SUPFAM" id="SSF52418">
    <property type="entry name" value="Nucleoside phosphorylase/phosphoribosyltransferase catalytic domain"/>
    <property type="match status" value="1"/>
</dbReference>
<dbReference type="InterPro" id="IPR005940">
    <property type="entry name" value="Anthranilate_Pribosyl_Tfrase"/>
</dbReference>
<feature type="binding site" evidence="9">
    <location>
        <position position="126"/>
    </location>
    <ligand>
        <name>Mg(2+)</name>
        <dbReference type="ChEBI" id="CHEBI:18420"/>
        <label>1</label>
    </ligand>
</feature>
<dbReference type="GO" id="GO:0004048">
    <property type="term" value="F:anthranilate phosphoribosyltransferase activity"/>
    <property type="evidence" value="ECO:0007669"/>
    <property type="project" value="UniProtKB-UniRule"/>
</dbReference>
<dbReference type="Pfam" id="PF00591">
    <property type="entry name" value="Glycos_transf_3"/>
    <property type="match status" value="1"/>
</dbReference>
<dbReference type="GO" id="GO:0000162">
    <property type="term" value="P:L-tryptophan biosynthetic process"/>
    <property type="evidence" value="ECO:0007669"/>
    <property type="project" value="UniProtKB-UniRule"/>
</dbReference>
<feature type="binding site" evidence="9">
    <location>
        <position position="114"/>
    </location>
    <ligand>
        <name>anthranilate</name>
        <dbReference type="ChEBI" id="CHEBI:16567"/>
        <label>1</label>
    </ligand>
</feature>
<dbReference type="Pfam" id="PF02885">
    <property type="entry name" value="Glycos_trans_3N"/>
    <property type="match status" value="1"/>
</dbReference>
<dbReference type="InterPro" id="IPR017459">
    <property type="entry name" value="Glycosyl_Trfase_fam3_N_dom"/>
</dbReference>
<comment type="caution">
    <text evidence="12">The sequence shown here is derived from an EMBL/GenBank/DDBJ whole genome shotgun (WGS) entry which is preliminary data.</text>
</comment>
<dbReference type="GO" id="GO:0005829">
    <property type="term" value="C:cytosol"/>
    <property type="evidence" value="ECO:0007669"/>
    <property type="project" value="TreeGrafter"/>
</dbReference>
<evidence type="ECO:0000256" key="5">
    <source>
        <dbReference type="ARBA" id="ARBA00022822"/>
    </source>
</evidence>
<dbReference type="FunFam" id="3.40.1030.10:FF:000002">
    <property type="entry name" value="Anthranilate phosphoribosyltransferase"/>
    <property type="match status" value="1"/>
</dbReference>
<sequence length="381" mass="40227">MLVTDSIMAETTDSVFAANWWVARIHYDRIMHDQLTWPSVISALMARQDLSIRQSTWAMEEIVQGRATAAQIAAFAVALRAKGETVDEVVGFRDAILDAAVPLDVDPMALDIVGTGGDVVGTVNVSTMAAIVVAAAGVPVVKHGNRASSSKSGSSDVLAALGLDLTMDAARVADTFRRVGLTFAFASAFHPGFAHAAPVRREIGVPTVFNFLGPLVNPARCEANAVGVAQLELVPIITGVFQTRGATALVFRGDDGLDELTTTGHSHIWEVTGGRIIEHDLDPRDLGIARARTDDLLGGDPEHNAAVVHRVLEGETGPVRDIVLLNAAAGLVSFRLAEDPAEADRPILQRFREQLAVAAEAIDSGAATRKLADWVGSAPAA</sequence>
<name>A0A8H9L161_9MICO</name>
<dbReference type="HAMAP" id="MF_00211">
    <property type="entry name" value="TrpD"/>
    <property type="match status" value="1"/>
</dbReference>
<proteinExistence type="inferred from homology"/>
<feature type="domain" description="Glycosyl transferase family 3 N-terminal" evidence="11">
    <location>
        <begin position="39"/>
        <end position="100"/>
    </location>
</feature>
<feature type="binding site" evidence="9">
    <location>
        <begin position="117"/>
        <end position="118"/>
    </location>
    <ligand>
        <name>5-phospho-alpha-D-ribose 1-diphosphate</name>
        <dbReference type="ChEBI" id="CHEBI:58017"/>
    </ligand>
</feature>
<comment type="catalytic activity">
    <reaction evidence="7 9">
        <text>N-(5-phospho-beta-D-ribosyl)anthranilate + diphosphate = 5-phospho-alpha-D-ribose 1-diphosphate + anthranilate</text>
        <dbReference type="Rhea" id="RHEA:11768"/>
        <dbReference type="ChEBI" id="CHEBI:16567"/>
        <dbReference type="ChEBI" id="CHEBI:18277"/>
        <dbReference type="ChEBI" id="CHEBI:33019"/>
        <dbReference type="ChEBI" id="CHEBI:58017"/>
        <dbReference type="EC" id="2.4.2.18"/>
    </reaction>
</comment>
<comment type="caution">
    <text evidence="9">Lacks conserved residue(s) required for the propagation of feature annotation.</text>
</comment>
<evidence type="ECO:0000256" key="6">
    <source>
        <dbReference type="ARBA" id="ARBA00023141"/>
    </source>
</evidence>
<dbReference type="Proteomes" id="UP000648535">
    <property type="component" value="Unassembled WGS sequence"/>
</dbReference>
<gene>
    <name evidence="12" type="primary">trpD1</name>
    <name evidence="9" type="synonym">trpD</name>
    <name evidence="12" type="ORF">GCM10009769_03800</name>
</gene>
<evidence type="ECO:0000313" key="13">
    <source>
        <dbReference type="Proteomes" id="UP000648535"/>
    </source>
</evidence>
<keyword evidence="2 9" id="KW-0028">Amino-acid biosynthesis</keyword>
<protein>
    <recommendedName>
        <fullName evidence="9">Anthranilate phosphoribosyltransferase</fullName>
        <ecNumber evidence="9">2.4.2.18</ecNumber>
    </recommendedName>
</protein>
<reference evidence="12" key="1">
    <citation type="journal article" date="2014" name="Int. J. Syst. Evol. Microbiol.">
        <title>Complete genome sequence of Corynebacterium casei LMG S-19264T (=DSM 44701T), isolated from a smear-ripened cheese.</title>
        <authorList>
            <consortium name="US DOE Joint Genome Institute (JGI-PGF)"/>
            <person name="Walter F."/>
            <person name="Albersmeier A."/>
            <person name="Kalinowski J."/>
            <person name="Ruckert C."/>
        </authorList>
    </citation>
    <scope>NUCLEOTIDE SEQUENCE</scope>
    <source>
        <strain evidence="12">JCM 1480</strain>
    </source>
</reference>
<keyword evidence="9" id="KW-0479">Metal-binding</keyword>